<keyword evidence="3" id="KW-1185">Reference proteome</keyword>
<evidence type="ECO:0000256" key="1">
    <source>
        <dbReference type="ARBA" id="ARBA00022679"/>
    </source>
</evidence>
<dbReference type="GO" id="GO:0016740">
    <property type="term" value="F:transferase activity"/>
    <property type="evidence" value="ECO:0007669"/>
    <property type="project" value="UniProtKB-KW"/>
</dbReference>
<dbReference type="HOGENOM" id="CLU_051638_9_1_2"/>
<dbReference type="InterPro" id="IPR001451">
    <property type="entry name" value="Hexapep"/>
</dbReference>
<dbReference type="InterPro" id="IPR050179">
    <property type="entry name" value="Trans_hexapeptide_repeat"/>
</dbReference>
<dbReference type="Pfam" id="PF00132">
    <property type="entry name" value="Hexapep"/>
    <property type="match status" value="3"/>
</dbReference>
<name>D3S1N0_FERPA</name>
<dbReference type="Proteomes" id="UP000002613">
    <property type="component" value="Chromosome"/>
</dbReference>
<proteinExistence type="predicted"/>
<dbReference type="KEGG" id="fpl:Ferp_2378"/>
<protein>
    <submittedName>
        <fullName evidence="2">Carbonic anhydrase/acetyltransferase</fullName>
    </submittedName>
</protein>
<organism evidence="2 3">
    <name type="scientific">Ferroglobus placidus (strain DSM 10642 / AEDII12DO)</name>
    <dbReference type="NCBI Taxonomy" id="589924"/>
    <lineage>
        <taxon>Archaea</taxon>
        <taxon>Methanobacteriati</taxon>
        <taxon>Methanobacteriota</taxon>
        <taxon>Archaeoglobi</taxon>
        <taxon>Archaeoglobales</taxon>
        <taxon>Archaeoglobaceae</taxon>
        <taxon>Ferroglobus</taxon>
    </lineage>
</organism>
<gene>
    <name evidence="2" type="ordered locus">Ferp_2378</name>
</gene>
<dbReference type="GeneID" id="8779919"/>
<reference evidence="3" key="1">
    <citation type="submission" date="2010-02" db="EMBL/GenBank/DDBJ databases">
        <title>Complete sequence of Ferroglobus placidus DSM 10642.</title>
        <authorList>
            <consortium name="US DOE Joint Genome Institute"/>
            <person name="Lucas S."/>
            <person name="Copeland A."/>
            <person name="Lapidus A."/>
            <person name="Cheng J.-F."/>
            <person name="Bruce D."/>
            <person name="Goodwin L."/>
            <person name="Pitluck S."/>
            <person name="Saunders E."/>
            <person name="Brettin T."/>
            <person name="Detter J.C."/>
            <person name="Han C."/>
            <person name="Tapia R."/>
            <person name="Larimer F."/>
            <person name="Land M."/>
            <person name="Hauser L."/>
            <person name="Kyrpides N."/>
            <person name="Ivanova N."/>
            <person name="Holmes D."/>
            <person name="Lovley D."/>
            <person name="Kyrpides N."/>
            <person name="Anderson I.J."/>
            <person name="Woyke T."/>
        </authorList>
    </citation>
    <scope>NUCLEOTIDE SEQUENCE [LARGE SCALE GENOMIC DNA]</scope>
    <source>
        <strain evidence="3">DSM 10642 / AEDII12DO</strain>
    </source>
</reference>
<dbReference type="OrthoDB" id="30669at2157"/>
<keyword evidence="1 2" id="KW-0808">Transferase</keyword>
<dbReference type="STRING" id="589924.Ferp_2378"/>
<evidence type="ECO:0000313" key="2">
    <source>
        <dbReference type="EMBL" id="ADC66494.1"/>
    </source>
</evidence>
<dbReference type="CDD" id="cd03358">
    <property type="entry name" value="LbH_WxcM_N_like"/>
    <property type="match status" value="1"/>
</dbReference>
<reference evidence="2 3" key="2">
    <citation type="journal article" date="2011" name="Stand. Genomic Sci.">
        <title>Complete genome sequence of Ferroglobus placidus AEDII12DO.</title>
        <authorList>
            <person name="Anderson I."/>
            <person name="Risso C."/>
            <person name="Holmes D."/>
            <person name="Lucas S."/>
            <person name="Copeland A."/>
            <person name="Lapidus A."/>
            <person name="Cheng J.F."/>
            <person name="Bruce D."/>
            <person name="Goodwin L."/>
            <person name="Pitluck S."/>
            <person name="Saunders E."/>
            <person name="Brettin T."/>
            <person name="Detter J.C."/>
            <person name="Han C."/>
            <person name="Tapia R."/>
            <person name="Larimer F."/>
            <person name="Land M."/>
            <person name="Hauser L."/>
            <person name="Woyke T."/>
            <person name="Lovley D."/>
            <person name="Kyrpides N."/>
            <person name="Ivanova N."/>
        </authorList>
    </citation>
    <scope>NUCLEOTIDE SEQUENCE [LARGE SCALE GENOMIC DNA]</scope>
    <source>
        <strain evidence="3">DSM 10642 / AEDII12DO</strain>
    </source>
</reference>
<dbReference type="Gene3D" id="2.160.10.10">
    <property type="entry name" value="Hexapeptide repeat proteins"/>
    <property type="match status" value="1"/>
</dbReference>
<dbReference type="EMBL" id="CP001899">
    <property type="protein sequence ID" value="ADC66494.1"/>
    <property type="molecule type" value="Genomic_DNA"/>
</dbReference>
<dbReference type="eggNOG" id="arCOG01848">
    <property type="taxonomic scope" value="Archaea"/>
</dbReference>
<dbReference type="InterPro" id="IPR018357">
    <property type="entry name" value="Hexapep_transf_CS"/>
</dbReference>
<dbReference type="PANTHER" id="PTHR43300:SF4">
    <property type="entry name" value="ACYL-[ACYL-CARRIER-PROTEIN]--UDP-N-ACETYLGLUCOSAMINE O-ACYLTRANSFERASE"/>
    <property type="match status" value="1"/>
</dbReference>
<accession>D3S1N0</accession>
<dbReference type="RefSeq" id="WP_012966830.1">
    <property type="nucleotide sequence ID" value="NC_013849.1"/>
</dbReference>
<dbReference type="InterPro" id="IPR011004">
    <property type="entry name" value="Trimer_LpxA-like_sf"/>
</dbReference>
<evidence type="ECO:0000313" key="3">
    <source>
        <dbReference type="Proteomes" id="UP000002613"/>
    </source>
</evidence>
<dbReference type="PANTHER" id="PTHR43300">
    <property type="entry name" value="ACETYLTRANSFERASE"/>
    <property type="match status" value="1"/>
</dbReference>
<dbReference type="SUPFAM" id="SSF51161">
    <property type="entry name" value="Trimeric LpxA-like enzymes"/>
    <property type="match status" value="1"/>
</dbReference>
<sequence>MEESTLDFHAHSTAIVESDEIGEGTKIWHFAHVREKAKIGKNCNIGKGVYIDTEVIIGNNVKIQNFATIYRGVIVEDDVFIGPAVVFTNDLYPRAFIWSEEKIEKTIVKKGASIGANSTVICGIEIGKYAMVGAGSVVTKSVPPHALVYGNPAKLKGFVCYCGRKLEKILKKKAESFVYECHNCGEVVEIKKEWLR</sequence>
<dbReference type="PaxDb" id="589924-Ferp_2378"/>
<dbReference type="PROSITE" id="PS00101">
    <property type="entry name" value="HEXAPEP_TRANSFERASES"/>
    <property type="match status" value="1"/>
</dbReference>
<dbReference type="AlphaFoldDB" id="D3S1N0"/>